<dbReference type="EMBL" id="SSOP01000046">
    <property type="protein sequence ID" value="KAB5593096.1"/>
    <property type="molecule type" value="Genomic_DNA"/>
</dbReference>
<organism evidence="2 3">
    <name type="scientific">Ceratobasidium theobromae</name>
    <dbReference type="NCBI Taxonomy" id="1582974"/>
    <lineage>
        <taxon>Eukaryota</taxon>
        <taxon>Fungi</taxon>
        <taxon>Dikarya</taxon>
        <taxon>Basidiomycota</taxon>
        <taxon>Agaricomycotina</taxon>
        <taxon>Agaricomycetes</taxon>
        <taxon>Cantharellales</taxon>
        <taxon>Ceratobasidiaceae</taxon>
        <taxon>Ceratobasidium</taxon>
    </lineage>
</organism>
<name>A0A5N5QPL9_9AGAM</name>
<dbReference type="OrthoDB" id="2963168at2759"/>
<dbReference type="Gene3D" id="3.90.640.10">
    <property type="entry name" value="Actin, Chain A, domain 4"/>
    <property type="match status" value="1"/>
</dbReference>
<dbReference type="InterPro" id="IPR043129">
    <property type="entry name" value="ATPase_NBD"/>
</dbReference>
<dbReference type="Gene3D" id="3.30.420.40">
    <property type="match status" value="2"/>
</dbReference>
<dbReference type="PANTHER" id="PTHR14187:SF5">
    <property type="entry name" value="HEAT SHOCK 70 KDA PROTEIN 12A"/>
    <property type="match status" value="1"/>
</dbReference>
<gene>
    <name evidence="2" type="ORF">CTheo_3478</name>
</gene>
<evidence type="ECO:0000313" key="3">
    <source>
        <dbReference type="Proteomes" id="UP000383932"/>
    </source>
</evidence>
<sequence>MSTGGRDFRGSAQHDSSAGVTQEESNNSGPKPLDGVWDRDNKIVIGIDIGSTQSGVAFSYLQKGKASDRFTEQGPNTNLAVSFGAEAATSDARDNAEDNGWSLAKYFKLHLHPSDIRRKYALKLHPLPPKVTLPRIYADFMRFLIQHAESTFKLRIVDGPAIWDGYCSDMTIVIAHPNGWGTREQGFLRQAAIEGGLVDEKTAHERIRFVTEAEASVHYCIHHSNIESRLQTGSSFGVCDAGGSTVDTTIYTVTAMNPVLKLAEKRDSGCVQAGGIYVDDAIEKYLRETFTKAKMSPSEIKSYTEEGVRDSEAFHKRQFSDPSEKFKIKLGNPVLRLDEINVRRGNMTVSGSIAQSFFTHSVSEIIASLGDQIRGMGVSHVLLVGGFGDSPYLQKQIRDFLGPLGCQLTTLDTSASKAVADGTVIWNTITSVFVRAARWSFGIQGYVRHDPHSSDHRDRARFTTPDGYEKVSGIWCEIVRKGTKHDAESVCRQPFTRTYGTPNPNLDSMEIALYSYSGDDQPRWIRNKNGTKMKGFENICLIPADLSNLSGALEAKIGPRGNRYWALSFWVCIRFGDTQLGVYLEWEEHGETKIGPITIIEEAVDIHAR</sequence>
<feature type="region of interest" description="Disordered" evidence="1">
    <location>
        <begin position="1"/>
        <end position="35"/>
    </location>
</feature>
<dbReference type="SUPFAM" id="SSF53067">
    <property type="entry name" value="Actin-like ATPase domain"/>
    <property type="match status" value="2"/>
</dbReference>
<accession>A0A5N5QPL9</accession>
<dbReference type="Proteomes" id="UP000383932">
    <property type="component" value="Unassembled WGS sequence"/>
</dbReference>
<keyword evidence="3" id="KW-1185">Reference proteome</keyword>
<dbReference type="PANTHER" id="PTHR14187">
    <property type="entry name" value="ALPHA KINASE/ELONGATION FACTOR 2 KINASE"/>
    <property type="match status" value="1"/>
</dbReference>
<comment type="caution">
    <text evidence="2">The sequence shown here is derived from an EMBL/GenBank/DDBJ whole genome shotgun (WGS) entry which is preliminary data.</text>
</comment>
<protein>
    <submittedName>
        <fullName evidence="2">Heat shock protein HSP70</fullName>
    </submittedName>
</protein>
<evidence type="ECO:0000313" key="2">
    <source>
        <dbReference type="EMBL" id="KAB5593096.1"/>
    </source>
</evidence>
<proteinExistence type="predicted"/>
<evidence type="ECO:0000256" key="1">
    <source>
        <dbReference type="SAM" id="MobiDB-lite"/>
    </source>
</evidence>
<dbReference type="CDD" id="cd10170">
    <property type="entry name" value="ASKHA_NBD_HSP70"/>
    <property type="match status" value="1"/>
</dbReference>
<reference evidence="2 3" key="1">
    <citation type="journal article" date="2019" name="Fungal Biol. Biotechnol.">
        <title>Draft genome sequence of fastidious pathogen Ceratobasidium theobromae, which causes vascular-streak dieback in Theobroma cacao.</title>
        <authorList>
            <person name="Ali S.S."/>
            <person name="Asman A."/>
            <person name="Shao J."/>
            <person name="Firmansyah A.P."/>
            <person name="Susilo A.W."/>
            <person name="Rosmana A."/>
            <person name="McMahon P."/>
            <person name="Junaid M."/>
            <person name="Guest D."/>
            <person name="Kheng T.Y."/>
            <person name="Meinhardt L.W."/>
            <person name="Bailey B.A."/>
        </authorList>
    </citation>
    <scope>NUCLEOTIDE SEQUENCE [LARGE SCALE GENOMIC DNA]</scope>
    <source>
        <strain evidence="2 3">CT2</strain>
    </source>
</reference>
<keyword evidence="2" id="KW-0346">Stress response</keyword>
<feature type="compositionally biased region" description="Polar residues" evidence="1">
    <location>
        <begin position="13"/>
        <end position="29"/>
    </location>
</feature>
<dbReference type="AlphaFoldDB" id="A0A5N5QPL9"/>